<evidence type="ECO:0000313" key="4">
    <source>
        <dbReference type="Proteomes" id="UP000184001"/>
    </source>
</evidence>
<dbReference type="Pfam" id="PF14334">
    <property type="entry name" value="DUF4390"/>
    <property type="match status" value="1"/>
</dbReference>
<evidence type="ECO:0000313" key="3">
    <source>
        <dbReference type="EMBL" id="SHJ00879.1"/>
    </source>
</evidence>
<gene>
    <name evidence="2" type="ORF">AB2Z07_14240</name>
    <name evidence="3" type="ORF">SAMN05660830_01343</name>
</gene>
<feature type="chain" id="PRO_5034395376" evidence="1">
    <location>
        <begin position="32"/>
        <end position="195"/>
    </location>
</feature>
<dbReference type="Proteomes" id="UP000184001">
    <property type="component" value="Unassembled WGS sequence"/>
</dbReference>
<dbReference type="InterPro" id="IPR025500">
    <property type="entry name" value="DUF4390"/>
</dbReference>
<keyword evidence="1" id="KW-0732">Signal</keyword>
<dbReference type="AlphaFoldDB" id="A0A8G2C8Y7"/>
<dbReference type="EMBL" id="JBFSOO010000013">
    <property type="protein sequence ID" value="MEZ6854666.1"/>
    <property type="molecule type" value="Genomic_DNA"/>
</dbReference>
<protein>
    <submittedName>
        <fullName evidence="2">DUF4390 domain-containing protein</fullName>
    </submittedName>
</protein>
<accession>A0A8G2C8Y7</accession>
<evidence type="ECO:0000256" key="1">
    <source>
        <dbReference type="SAM" id="SignalP"/>
    </source>
</evidence>
<dbReference type="EMBL" id="FQZR01000003">
    <property type="protein sequence ID" value="SHJ00879.1"/>
    <property type="molecule type" value="Genomic_DNA"/>
</dbReference>
<organism evidence="3 4">
    <name type="scientific">Halodesulfovibrio aestuarii</name>
    <dbReference type="NCBI Taxonomy" id="126333"/>
    <lineage>
        <taxon>Bacteria</taxon>
        <taxon>Pseudomonadati</taxon>
        <taxon>Thermodesulfobacteriota</taxon>
        <taxon>Desulfovibrionia</taxon>
        <taxon>Desulfovibrionales</taxon>
        <taxon>Desulfovibrionaceae</taxon>
        <taxon>Halodesulfovibrio</taxon>
    </lineage>
</organism>
<keyword evidence="5" id="KW-1185">Reference proteome</keyword>
<dbReference type="Proteomes" id="UP001568358">
    <property type="component" value="Unassembled WGS sequence"/>
</dbReference>
<feature type="signal peptide" evidence="1">
    <location>
        <begin position="1"/>
        <end position="31"/>
    </location>
</feature>
<sequence>MTRISNSIRTFLLSAMALCLFCVTVPSTAHATSQEMRLTSFRLSETDGALMLNFGVGVTQLDQLRVLLTEGAQVELNCQVHLSRPRSYWFRKSLAETNITSHLYYDTLTKEYYLTLPDTKAPQRNKSLRKLLDGAWKSITLPVGSTTLLTSGNEYRVTLHIEMINTDVPEWLTKSFFFWSWDPAPPIQYSTDFTY</sequence>
<reference evidence="3 4" key="1">
    <citation type="submission" date="2016-11" db="EMBL/GenBank/DDBJ databases">
        <authorList>
            <person name="Varghese N."/>
            <person name="Submissions S."/>
        </authorList>
    </citation>
    <scope>NUCLEOTIDE SEQUENCE [LARGE SCALE GENOMIC DNA]</scope>
    <source>
        <strain evidence="3 4">DSM 17919</strain>
    </source>
</reference>
<reference evidence="2 5" key="2">
    <citation type="submission" date="2024-07" db="EMBL/GenBank/DDBJ databases">
        <title>Active virus-host system and metabolic interactions in a Lokiarchaeon culture.</title>
        <authorList>
            <person name="Ponce Toledo R.I."/>
            <person name="Rodrigues Oliveira T."/>
            <person name="Schleper C."/>
        </authorList>
    </citation>
    <scope>NUCLEOTIDE SEQUENCE [LARGE SCALE GENOMIC DNA]</scope>
    <source>
        <strain evidence="2 5">B35</strain>
    </source>
</reference>
<comment type="caution">
    <text evidence="3">The sequence shown here is derived from an EMBL/GenBank/DDBJ whole genome shotgun (WGS) entry which is preliminary data.</text>
</comment>
<evidence type="ECO:0000313" key="5">
    <source>
        <dbReference type="Proteomes" id="UP001568358"/>
    </source>
</evidence>
<proteinExistence type="predicted"/>
<dbReference type="RefSeq" id="WP_020000690.1">
    <property type="nucleotide sequence ID" value="NZ_CP192217.1"/>
</dbReference>
<evidence type="ECO:0000313" key="2">
    <source>
        <dbReference type="EMBL" id="MEZ6854666.1"/>
    </source>
</evidence>
<name>A0A8G2C8Y7_9BACT</name>